<dbReference type="SMART" id="SM00387">
    <property type="entry name" value="HATPase_c"/>
    <property type="match status" value="1"/>
</dbReference>
<evidence type="ECO:0000256" key="2">
    <source>
        <dbReference type="ARBA" id="ARBA00012438"/>
    </source>
</evidence>
<dbReference type="Gene3D" id="1.10.287.130">
    <property type="match status" value="1"/>
</dbReference>
<evidence type="ECO:0000259" key="7">
    <source>
        <dbReference type="PROSITE" id="PS50112"/>
    </source>
</evidence>
<evidence type="ECO:0000256" key="5">
    <source>
        <dbReference type="SAM" id="Phobius"/>
    </source>
</evidence>
<dbReference type="InterPro" id="IPR003661">
    <property type="entry name" value="HisK_dim/P_dom"/>
</dbReference>
<dbReference type="PROSITE" id="PS50113">
    <property type="entry name" value="PAC"/>
    <property type="match status" value="1"/>
</dbReference>
<organism evidence="9 10">
    <name type="scientific">Aquisphaera giovannonii</name>
    <dbReference type="NCBI Taxonomy" id="406548"/>
    <lineage>
        <taxon>Bacteria</taxon>
        <taxon>Pseudomonadati</taxon>
        <taxon>Planctomycetota</taxon>
        <taxon>Planctomycetia</taxon>
        <taxon>Isosphaerales</taxon>
        <taxon>Isosphaeraceae</taxon>
        <taxon>Aquisphaera</taxon>
    </lineage>
</organism>
<keyword evidence="10" id="KW-1185">Reference proteome</keyword>
<dbReference type="PANTHER" id="PTHR43065">
    <property type="entry name" value="SENSOR HISTIDINE KINASE"/>
    <property type="match status" value="1"/>
</dbReference>
<dbReference type="InterPro" id="IPR007891">
    <property type="entry name" value="CHASE3"/>
</dbReference>
<keyword evidence="3" id="KW-0597">Phosphoprotein</keyword>
<dbReference type="InterPro" id="IPR000700">
    <property type="entry name" value="PAS-assoc_C"/>
</dbReference>
<proteinExistence type="predicted"/>
<keyword evidence="4" id="KW-0175">Coiled coil</keyword>
<dbReference type="NCBIfam" id="TIGR00229">
    <property type="entry name" value="sensory_box"/>
    <property type="match status" value="1"/>
</dbReference>
<accession>A0A5B9WBA5</accession>
<evidence type="ECO:0000256" key="4">
    <source>
        <dbReference type="SAM" id="Coils"/>
    </source>
</evidence>
<dbReference type="Proteomes" id="UP000324233">
    <property type="component" value="Chromosome"/>
</dbReference>
<sequence>MDTPQRLSNQTRIAVLLGAIVVIVGVLAALAVGTTARMIRDRDGVARSHATLAEIQETLALVDDAEDQQRGYLLTGDEDLLAPYEEGVARFLKKLDSLRALMDGDESQQHRIGRLALAAQAKFAAMRALIDTRRLLGPNQAADRLAPEVRLGVKDEPRTILGEMVAAEREVLQARIERARRSDVRAIALFAALLASFLLCLLTFFWLIRKSLRRQAEYAHQLRKSREQFALAVRGSNDGLWDWDIENDTVFYSSRWKAQLGYRDEEIAPHFSEFESRIHPGDRDRVMLAIGKYLSGRLRTYSEEFRMRTKDGSYRWILARGVALRDSHGNPFRMAGSHTDTTERKEFESKLAEQNRRLEAAMEAERDTNEALKRAQALMVENEKMAGLGAMVAGVAHEINNPLAFITNNVSMLHRDFAEIVQLLKLHEEASPLIEREAPRTARMIAELRRAVALDDTLSTLPDLLERTSEGLKRIRRIVNDLRLFARLDEGDVNEADLNAGIQSTATIIQGRAREKDVRLELQLAPLPRVTCHAARINQVVMNLMANAIDACSQGGEVTVRTADDDGHVRIEVADNGQGIGPEIRPRIFDPFFTTKPIGKGTGLGLSISYGIVRDHGGTIEVDSTPGHGARFTVTLPVSPPSR</sequence>
<feature type="transmembrane region" description="Helical" evidence="5">
    <location>
        <begin position="12"/>
        <end position="32"/>
    </location>
</feature>
<dbReference type="SUPFAM" id="SSF47384">
    <property type="entry name" value="Homodimeric domain of signal transducing histidine kinase"/>
    <property type="match status" value="1"/>
</dbReference>
<dbReference type="CDD" id="cd00082">
    <property type="entry name" value="HisKA"/>
    <property type="match status" value="1"/>
</dbReference>
<dbReference type="CDD" id="cd00130">
    <property type="entry name" value="PAS"/>
    <property type="match status" value="1"/>
</dbReference>
<dbReference type="InterPro" id="IPR004358">
    <property type="entry name" value="Sig_transdc_His_kin-like_C"/>
</dbReference>
<dbReference type="PRINTS" id="PR00344">
    <property type="entry name" value="BCTRLSENSOR"/>
</dbReference>
<gene>
    <name evidence="9" type="primary">zraS_9</name>
    <name evidence="9" type="ORF">OJF2_61250</name>
</gene>
<dbReference type="EC" id="2.7.13.3" evidence="2"/>
<name>A0A5B9WBA5_9BACT</name>
<dbReference type="PROSITE" id="PS50112">
    <property type="entry name" value="PAS"/>
    <property type="match status" value="1"/>
</dbReference>
<dbReference type="SMART" id="SM00091">
    <property type="entry name" value="PAS"/>
    <property type="match status" value="1"/>
</dbReference>
<dbReference type="InterPro" id="IPR036097">
    <property type="entry name" value="HisK_dim/P_sf"/>
</dbReference>
<feature type="coiled-coil region" evidence="4">
    <location>
        <begin position="344"/>
        <end position="378"/>
    </location>
</feature>
<dbReference type="PROSITE" id="PS50109">
    <property type="entry name" value="HIS_KIN"/>
    <property type="match status" value="1"/>
</dbReference>
<dbReference type="InterPro" id="IPR035965">
    <property type="entry name" value="PAS-like_dom_sf"/>
</dbReference>
<keyword evidence="9" id="KW-0808">Transferase</keyword>
<dbReference type="InterPro" id="IPR001610">
    <property type="entry name" value="PAC"/>
</dbReference>
<keyword evidence="5" id="KW-0472">Membrane</keyword>
<dbReference type="SMART" id="SM00388">
    <property type="entry name" value="HisKA"/>
    <property type="match status" value="1"/>
</dbReference>
<dbReference type="RefSeq" id="WP_148597080.1">
    <property type="nucleotide sequence ID" value="NZ_CP042997.1"/>
</dbReference>
<dbReference type="KEGG" id="agv:OJF2_61250"/>
<dbReference type="InterPro" id="IPR013655">
    <property type="entry name" value="PAS_fold_3"/>
</dbReference>
<comment type="catalytic activity">
    <reaction evidence="1">
        <text>ATP + protein L-histidine = ADP + protein N-phospho-L-histidine.</text>
        <dbReference type="EC" id="2.7.13.3"/>
    </reaction>
</comment>
<reference evidence="9 10" key="1">
    <citation type="submission" date="2019-08" db="EMBL/GenBank/DDBJ databases">
        <title>Deep-cultivation of Planctomycetes and their phenomic and genomic characterization uncovers novel biology.</title>
        <authorList>
            <person name="Wiegand S."/>
            <person name="Jogler M."/>
            <person name="Boedeker C."/>
            <person name="Pinto D."/>
            <person name="Vollmers J."/>
            <person name="Rivas-Marin E."/>
            <person name="Kohn T."/>
            <person name="Peeters S.H."/>
            <person name="Heuer A."/>
            <person name="Rast P."/>
            <person name="Oberbeckmann S."/>
            <person name="Bunk B."/>
            <person name="Jeske O."/>
            <person name="Meyerdierks A."/>
            <person name="Storesund J.E."/>
            <person name="Kallscheuer N."/>
            <person name="Luecker S."/>
            <person name="Lage O.M."/>
            <person name="Pohl T."/>
            <person name="Merkel B.J."/>
            <person name="Hornburger P."/>
            <person name="Mueller R.-W."/>
            <person name="Bruemmer F."/>
            <person name="Labrenz M."/>
            <person name="Spormann A.M."/>
            <person name="Op den Camp H."/>
            <person name="Overmann J."/>
            <person name="Amann R."/>
            <person name="Jetten M.S.M."/>
            <person name="Mascher T."/>
            <person name="Medema M.H."/>
            <person name="Devos D.P."/>
            <person name="Kaster A.-K."/>
            <person name="Ovreas L."/>
            <person name="Rohde M."/>
            <person name="Galperin M.Y."/>
            <person name="Jogler C."/>
        </authorList>
    </citation>
    <scope>NUCLEOTIDE SEQUENCE [LARGE SCALE GENOMIC DNA]</scope>
    <source>
        <strain evidence="9 10">OJF2</strain>
    </source>
</reference>
<dbReference type="Gene3D" id="3.30.565.10">
    <property type="entry name" value="Histidine kinase-like ATPase, C-terminal domain"/>
    <property type="match status" value="1"/>
</dbReference>
<dbReference type="SUPFAM" id="SSF55785">
    <property type="entry name" value="PYP-like sensor domain (PAS domain)"/>
    <property type="match status" value="1"/>
</dbReference>
<dbReference type="SMART" id="SM00086">
    <property type="entry name" value="PAC"/>
    <property type="match status" value="1"/>
</dbReference>
<dbReference type="PANTHER" id="PTHR43065:SF50">
    <property type="entry name" value="HISTIDINE KINASE"/>
    <property type="match status" value="1"/>
</dbReference>
<feature type="domain" description="PAC" evidence="8">
    <location>
        <begin position="301"/>
        <end position="353"/>
    </location>
</feature>
<feature type="domain" description="PAS" evidence="7">
    <location>
        <begin position="225"/>
        <end position="297"/>
    </location>
</feature>
<dbReference type="InterPro" id="IPR000014">
    <property type="entry name" value="PAS"/>
</dbReference>
<dbReference type="InterPro" id="IPR003594">
    <property type="entry name" value="HATPase_dom"/>
</dbReference>
<evidence type="ECO:0000256" key="3">
    <source>
        <dbReference type="ARBA" id="ARBA00022553"/>
    </source>
</evidence>
<dbReference type="Pfam" id="PF05227">
    <property type="entry name" value="CHASE3"/>
    <property type="match status" value="1"/>
</dbReference>
<evidence type="ECO:0000259" key="8">
    <source>
        <dbReference type="PROSITE" id="PS50113"/>
    </source>
</evidence>
<evidence type="ECO:0000256" key="1">
    <source>
        <dbReference type="ARBA" id="ARBA00000085"/>
    </source>
</evidence>
<dbReference type="AlphaFoldDB" id="A0A5B9WBA5"/>
<dbReference type="EMBL" id="CP042997">
    <property type="protein sequence ID" value="QEH37534.1"/>
    <property type="molecule type" value="Genomic_DNA"/>
</dbReference>
<dbReference type="Pfam" id="PF02518">
    <property type="entry name" value="HATPase_c"/>
    <property type="match status" value="1"/>
</dbReference>
<evidence type="ECO:0000313" key="9">
    <source>
        <dbReference type="EMBL" id="QEH37534.1"/>
    </source>
</evidence>
<feature type="domain" description="Histidine kinase" evidence="6">
    <location>
        <begin position="394"/>
        <end position="640"/>
    </location>
</feature>
<dbReference type="InterPro" id="IPR036890">
    <property type="entry name" value="HATPase_C_sf"/>
</dbReference>
<keyword evidence="5" id="KW-1133">Transmembrane helix</keyword>
<keyword evidence="5" id="KW-0812">Transmembrane</keyword>
<dbReference type="Pfam" id="PF00512">
    <property type="entry name" value="HisKA"/>
    <property type="match status" value="1"/>
</dbReference>
<dbReference type="GO" id="GO:0000155">
    <property type="term" value="F:phosphorelay sensor kinase activity"/>
    <property type="evidence" value="ECO:0007669"/>
    <property type="project" value="InterPro"/>
</dbReference>
<dbReference type="Pfam" id="PF08447">
    <property type="entry name" value="PAS_3"/>
    <property type="match status" value="1"/>
</dbReference>
<dbReference type="Gene3D" id="3.30.450.20">
    <property type="entry name" value="PAS domain"/>
    <property type="match status" value="1"/>
</dbReference>
<feature type="transmembrane region" description="Helical" evidence="5">
    <location>
        <begin position="186"/>
        <end position="208"/>
    </location>
</feature>
<dbReference type="CDD" id="cd19410">
    <property type="entry name" value="HK9-like_sensor"/>
    <property type="match status" value="1"/>
</dbReference>
<evidence type="ECO:0000259" key="6">
    <source>
        <dbReference type="PROSITE" id="PS50109"/>
    </source>
</evidence>
<evidence type="ECO:0000313" key="10">
    <source>
        <dbReference type="Proteomes" id="UP000324233"/>
    </source>
</evidence>
<protein>
    <recommendedName>
        <fullName evidence="2">histidine kinase</fullName>
        <ecNumber evidence="2">2.7.13.3</ecNumber>
    </recommendedName>
</protein>
<dbReference type="OrthoDB" id="260274at2"/>
<dbReference type="SUPFAM" id="SSF55874">
    <property type="entry name" value="ATPase domain of HSP90 chaperone/DNA topoisomerase II/histidine kinase"/>
    <property type="match status" value="1"/>
</dbReference>
<dbReference type="InterPro" id="IPR005467">
    <property type="entry name" value="His_kinase_dom"/>
</dbReference>